<organism evidence="2 3">
    <name type="scientific">Ameiurus melas</name>
    <name type="common">Black bullhead</name>
    <name type="synonym">Silurus melas</name>
    <dbReference type="NCBI Taxonomy" id="219545"/>
    <lineage>
        <taxon>Eukaryota</taxon>
        <taxon>Metazoa</taxon>
        <taxon>Chordata</taxon>
        <taxon>Craniata</taxon>
        <taxon>Vertebrata</taxon>
        <taxon>Euteleostomi</taxon>
        <taxon>Actinopterygii</taxon>
        <taxon>Neopterygii</taxon>
        <taxon>Teleostei</taxon>
        <taxon>Ostariophysi</taxon>
        <taxon>Siluriformes</taxon>
        <taxon>Ictaluridae</taxon>
        <taxon>Ameiurus</taxon>
    </lineage>
</organism>
<sequence>MRHQGDEDRWVFLEMADGCGCLNNTSQVVRNKTVWSSLRSLCHELHVCSSMERPSHDRQEMKGGGDKRVGRRAGTTEKDFQTRRNDGTETRGEREERERREKRRKGDMKHQQLHAELLFLPPGRYSGRHAPPVPHRLVQI</sequence>
<feature type="region of interest" description="Disordered" evidence="1">
    <location>
        <begin position="52"/>
        <end position="112"/>
    </location>
</feature>
<protein>
    <submittedName>
        <fullName evidence="2">Uncharacterized protein</fullName>
    </submittedName>
</protein>
<gene>
    <name evidence="2" type="ORF">AMELA_G00284940</name>
</gene>
<dbReference type="EMBL" id="JAAGNN010000029">
    <property type="protein sequence ID" value="KAF4070388.1"/>
    <property type="molecule type" value="Genomic_DNA"/>
</dbReference>
<proteinExistence type="predicted"/>
<accession>A0A7J5ZME3</accession>
<reference evidence="2 3" key="1">
    <citation type="submission" date="2020-02" db="EMBL/GenBank/DDBJ databases">
        <title>A chromosome-scale genome assembly of the black bullhead catfish (Ameiurus melas).</title>
        <authorList>
            <person name="Wen M."/>
            <person name="Zham M."/>
            <person name="Cabau C."/>
            <person name="Klopp C."/>
            <person name="Donnadieu C."/>
            <person name="Roques C."/>
            <person name="Bouchez O."/>
            <person name="Lampietro C."/>
            <person name="Jouanno E."/>
            <person name="Herpin A."/>
            <person name="Louis A."/>
            <person name="Berthelot C."/>
            <person name="Parey E."/>
            <person name="Roest-Crollius H."/>
            <person name="Braasch I."/>
            <person name="Postlethwait J."/>
            <person name="Robinson-Rechavi M."/>
            <person name="Echchiki A."/>
            <person name="Begum T."/>
            <person name="Montfort J."/>
            <person name="Schartl M."/>
            <person name="Bobe J."/>
            <person name="Guiguen Y."/>
        </authorList>
    </citation>
    <scope>NUCLEOTIDE SEQUENCE [LARGE SCALE GENOMIC DNA]</scope>
    <source>
        <strain evidence="2">M_S1</strain>
        <tissue evidence="2">Blood</tissue>
    </source>
</reference>
<keyword evidence="3" id="KW-1185">Reference proteome</keyword>
<name>A0A7J5ZME3_AMEME</name>
<feature type="compositionally biased region" description="Basic and acidic residues" evidence="1">
    <location>
        <begin position="53"/>
        <end position="99"/>
    </location>
</feature>
<comment type="caution">
    <text evidence="2">The sequence shown here is derived from an EMBL/GenBank/DDBJ whole genome shotgun (WGS) entry which is preliminary data.</text>
</comment>
<dbReference type="AlphaFoldDB" id="A0A7J5ZME3"/>
<dbReference type="Proteomes" id="UP000593565">
    <property type="component" value="Unassembled WGS sequence"/>
</dbReference>
<evidence type="ECO:0000256" key="1">
    <source>
        <dbReference type="SAM" id="MobiDB-lite"/>
    </source>
</evidence>
<evidence type="ECO:0000313" key="2">
    <source>
        <dbReference type="EMBL" id="KAF4070388.1"/>
    </source>
</evidence>
<evidence type="ECO:0000313" key="3">
    <source>
        <dbReference type="Proteomes" id="UP000593565"/>
    </source>
</evidence>